<evidence type="ECO:0000256" key="4">
    <source>
        <dbReference type="ARBA" id="ARBA00023125"/>
    </source>
</evidence>
<sequence length="307" mass="34138">MDRFEAMRLFARVVERRSFTQAANDIGLPRSTATQVIHQLERRLGVRLLQRTTRVVRPTLDGEAYYRRCLAILQDVDDAEGAFAGTKPKGTLRIEVQGTLARHFLMPNLPAFFAQYPEIEISMSESDRWVDLVHEGVDCALRWGELADSGLVARRLAVLTRITCAAPAYIKRFGRPKSLGDLGTGHQVVGLRRFTTGELEPLSFVVDGKMHDMPLAAPFSVTGPESYLLATRLGLGLAQMPHFHVAEDLKRGSLVTVLANTPPPSAPVSLMYAQNRQLSPRVRAFSDWLTRQFRKSVAGIESVDGEL</sequence>
<comment type="function">
    <text evidence="1">NodD regulates the expression of the nodABCFE genes which encode other nodulation proteins. NodD is also a negative regulator of its own expression. Binds flavonoids as inducers.</text>
</comment>
<dbReference type="Gene3D" id="1.10.10.10">
    <property type="entry name" value="Winged helix-like DNA-binding domain superfamily/Winged helix DNA-binding domain"/>
    <property type="match status" value="1"/>
</dbReference>
<dbReference type="InterPro" id="IPR036388">
    <property type="entry name" value="WH-like_DNA-bd_sf"/>
</dbReference>
<comment type="similarity">
    <text evidence="2">Belongs to the LysR transcriptional regulatory family.</text>
</comment>
<dbReference type="GO" id="GO:0003700">
    <property type="term" value="F:DNA-binding transcription factor activity"/>
    <property type="evidence" value="ECO:0007669"/>
    <property type="project" value="InterPro"/>
</dbReference>
<dbReference type="PANTHER" id="PTHR30537:SF72">
    <property type="entry name" value="LYSR FAMILY TRANSCRIPTIONAL REGULATOR"/>
    <property type="match status" value="1"/>
</dbReference>
<evidence type="ECO:0000256" key="1">
    <source>
        <dbReference type="ARBA" id="ARBA00003502"/>
    </source>
</evidence>
<dbReference type="PANTHER" id="PTHR30537">
    <property type="entry name" value="HTH-TYPE TRANSCRIPTIONAL REGULATOR"/>
    <property type="match status" value="1"/>
</dbReference>
<dbReference type="InterPro" id="IPR000847">
    <property type="entry name" value="LysR_HTH_N"/>
</dbReference>
<keyword evidence="5" id="KW-0804">Transcription</keyword>
<dbReference type="OrthoDB" id="9786526at2"/>
<proteinExistence type="inferred from homology"/>
<dbReference type="GO" id="GO:0006351">
    <property type="term" value="P:DNA-templated transcription"/>
    <property type="evidence" value="ECO:0007669"/>
    <property type="project" value="TreeGrafter"/>
</dbReference>
<protein>
    <submittedName>
        <fullName evidence="7">Transcriptional regulator, LysR family</fullName>
    </submittedName>
</protein>
<gene>
    <name evidence="7" type="ORF">SAMN05444170_2996</name>
</gene>
<dbReference type="InterPro" id="IPR058163">
    <property type="entry name" value="LysR-type_TF_proteobact-type"/>
</dbReference>
<dbReference type="GO" id="GO:0043565">
    <property type="term" value="F:sequence-specific DNA binding"/>
    <property type="evidence" value="ECO:0007669"/>
    <property type="project" value="TreeGrafter"/>
</dbReference>
<evidence type="ECO:0000256" key="5">
    <source>
        <dbReference type="ARBA" id="ARBA00023163"/>
    </source>
</evidence>
<evidence type="ECO:0000313" key="7">
    <source>
        <dbReference type="EMBL" id="SHN75590.1"/>
    </source>
</evidence>
<evidence type="ECO:0000256" key="3">
    <source>
        <dbReference type="ARBA" id="ARBA00023015"/>
    </source>
</evidence>
<dbReference type="SUPFAM" id="SSF53850">
    <property type="entry name" value="Periplasmic binding protein-like II"/>
    <property type="match status" value="1"/>
</dbReference>
<evidence type="ECO:0000313" key="8">
    <source>
        <dbReference type="Proteomes" id="UP000184096"/>
    </source>
</evidence>
<feature type="domain" description="HTH lysR-type" evidence="6">
    <location>
        <begin position="1"/>
        <end position="59"/>
    </location>
</feature>
<dbReference type="Proteomes" id="UP000184096">
    <property type="component" value="Chromosome I"/>
</dbReference>
<dbReference type="CDD" id="cd08472">
    <property type="entry name" value="PBP2_CrgA_like_3"/>
    <property type="match status" value="1"/>
</dbReference>
<keyword evidence="4" id="KW-0238">DNA-binding</keyword>
<reference evidence="8" key="1">
    <citation type="submission" date="2016-11" db="EMBL/GenBank/DDBJ databases">
        <authorList>
            <person name="Varghese N."/>
            <person name="Submissions S."/>
        </authorList>
    </citation>
    <scope>NUCLEOTIDE SEQUENCE [LARGE SCALE GENOMIC DNA]</scope>
    <source>
        <strain evidence="8">GAS401</strain>
    </source>
</reference>
<dbReference type="Pfam" id="PF00126">
    <property type="entry name" value="HTH_1"/>
    <property type="match status" value="1"/>
</dbReference>
<dbReference type="EMBL" id="LT670849">
    <property type="protein sequence ID" value="SHN75590.1"/>
    <property type="molecule type" value="Genomic_DNA"/>
</dbReference>
<dbReference type="AlphaFoldDB" id="A0A1M7TY63"/>
<keyword evidence="3" id="KW-0805">Transcription regulation</keyword>
<evidence type="ECO:0000256" key="2">
    <source>
        <dbReference type="ARBA" id="ARBA00009437"/>
    </source>
</evidence>
<dbReference type="PROSITE" id="PS50931">
    <property type="entry name" value="HTH_LYSR"/>
    <property type="match status" value="1"/>
</dbReference>
<organism evidence="7 8">
    <name type="scientific">Bradyrhizobium erythrophlei</name>
    <dbReference type="NCBI Taxonomy" id="1437360"/>
    <lineage>
        <taxon>Bacteria</taxon>
        <taxon>Pseudomonadati</taxon>
        <taxon>Pseudomonadota</taxon>
        <taxon>Alphaproteobacteria</taxon>
        <taxon>Hyphomicrobiales</taxon>
        <taxon>Nitrobacteraceae</taxon>
        <taxon>Bradyrhizobium</taxon>
    </lineage>
</organism>
<dbReference type="FunFam" id="1.10.10.10:FF:000001">
    <property type="entry name" value="LysR family transcriptional regulator"/>
    <property type="match status" value="1"/>
</dbReference>
<dbReference type="Gene3D" id="3.40.190.290">
    <property type="match status" value="1"/>
</dbReference>
<name>A0A1M7TY63_9BRAD</name>
<keyword evidence="8" id="KW-1185">Reference proteome</keyword>
<dbReference type="InterPro" id="IPR036390">
    <property type="entry name" value="WH_DNA-bd_sf"/>
</dbReference>
<dbReference type="SUPFAM" id="SSF46785">
    <property type="entry name" value="Winged helix' DNA-binding domain"/>
    <property type="match status" value="1"/>
</dbReference>
<dbReference type="InterPro" id="IPR005119">
    <property type="entry name" value="LysR_subst-bd"/>
</dbReference>
<dbReference type="Pfam" id="PF03466">
    <property type="entry name" value="LysR_substrate"/>
    <property type="match status" value="1"/>
</dbReference>
<dbReference type="RefSeq" id="WP_072818698.1">
    <property type="nucleotide sequence ID" value="NZ_LT670849.1"/>
</dbReference>
<evidence type="ECO:0000259" key="6">
    <source>
        <dbReference type="PROSITE" id="PS50931"/>
    </source>
</evidence>
<accession>A0A1M7TY63</accession>